<sequence length="266" mass="28532">MGCPPIVSQYFKALSMRRGEAATLTRPLVVSGQTRSFRIAVTAFDGDMVIADLIWGDMDGSGRRIRNTTKEKKMLTADVSHATTTAEALQAIISACPEATAGIARPLQSEETRRPDIACIDAVKRSLQSLANGKGLKPGEIPPNNSSALAVITYFEVNGTLRPPELLSDKTGTVRAQWKNVARGLNFWLRFNKPGDIAWSMTFPNPRTMSAAALPVGIVRGRGVNSGKAPSLKNQKSSCRVDGRIPSGNANAVDPVMLAKVMGIEI</sequence>
<dbReference type="EMBL" id="BAPF01000054">
    <property type="protein sequence ID" value="GBQ85401.1"/>
    <property type="molecule type" value="Genomic_DNA"/>
</dbReference>
<keyword evidence="2" id="KW-1185">Reference proteome</keyword>
<reference evidence="1" key="1">
    <citation type="submission" date="2013-04" db="EMBL/GenBank/DDBJ databases">
        <title>The genome sequencing project of 58 acetic acid bacteria.</title>
        <authorList>
            <person name="Okamoto-Kainuma A."/>
            <person name="Ishikawa M."/>
            <person name="Umino S."/>
            <person name="Koizumi Y."/>
            <person name="Shiwa Y."/>
            <person name="Yoshikawa H."/>
            <person name="Matsutani M."/>
            <person name="Matsushita K."/>
        </authorList>
    </citation>
    <scope>NUCLEOTIDE SEQUENCE</scope>
    <source>
        <strain evidence="1">DSM 14337</strain>
    </source>
</reference>
<comment type="caution">
    <text evidence="1">The sequence shown here is derived from an EMBL/GenBank/DDBJ whole genome shotgun (WGS) entry which is preliminary data.</text>
</comment>
<protein>
    <submittedName>
        <fullName evidence="1">Uncharacterized protein</fullName>
    </submittedName>
</protein>
<gene>
    <name evidence="1" type="ORF">AA14337_3062</name>
</gene>
<organism evidence="1 2">
    <name type="scientific">Acetobacter malorum DSM 14337</name>
    <dbReference type="NCBI Taxonomy" id="1307910"/>
    <lineage>
        <taxon>Bacteria</taxon>
        <taxon>Pseudomonadati</taxon>
        <taxon>Pseudomonadota</taxon>
        <taxon>Alphaproteobacteria</taxon>
        <taxon>Acetobacterales</taxon>
        <taxon>Acetobacteraceae</taxon>
        <taxon>Acetobacter</taxon>
    </lineage>
</organism>
<dbReference type="RefSeq" id="WP_156476996.1">
    <property type="nucleotide sequence ID" value="NZ_BAPF01000054.1"/>
</dbReference>
<dbReference type="Proteomes" id="UP001065047">
    <property type="component" value="Unassembled WGS sequence"/>
</dbReference>
<name>A0ABQ0PZF9_9PROT</name>
<evidence type="ECO:0000313" key="2">
    <source>
        <dbReference type="Proteomes" id="UP001065047"/>
    </source>
</evidence>
<proteinExistence type="predicted"/>
<accession>A0ABQ0PZF9</accession>
<evidence type="ECO:0000313" key="1">
    <source>
        <dbReference type="EMBL" id="GBQ85401.1"/>
    </source>
</evidence>